<name>A0A2I0LIL7_COLLI</name>
<accession>A0A2I0LIL7</accession>
<gene>
    <name evidence="1" type="primary">SUN3</name>
    <name evidence="1" type="ORF">A306_00015154</name>
</gene>
<dbReference type="EMBL" id="AKCR02000386">
    <property type="protein sequence ID" value="PKK17213.1"/>
    <property type="molecule type" value="Genomic_DNA"/>
</dbReference>
<sequence>MRQLKETEDQVSAAKRNILQAVTLALEEHDVQEEKIEEILHFTQMAMEKVLENYHGMPDWAMGSIGAQTGNLAALGQGCTKGLLGLASTCPFPDTLLGPPYCPWELLGFPRVSRPRGHPVACRGLANGFQRLAHL</sequence>
<evidence type="ECO:0000313" key="1">
    <source>
        <dbReference type="EMBL" id="PKK17213.1"/>
    </source>
</evidence>
<reference evidence="1 2" key="1">
    <citation type="journal article" date="2013" name="Science">
        <title>Genomic diversity and evolution of the head crest in the rock pigeon.</title>
        <authorList>
            <person name="Shapiro M.D."/>
            <person name="Kronenberg Z."/>
            <person name="Li C."/>
            <person name="Domyan E.T."/>
            <person name="Pan H."/>
            <person name="Campbell M."/>
            <person name="Tan H."/>
            <person name="Huff C.D."/>
            <person name="Hu H."/>
            <person name="Vickrey A.I."/>
            <person name="Nielsen S.C."/>
            <person name="Stringham S.A."/>
            <person name="Hu H."/>
            <person name="Willerslev E."/>
            <person name="Gilbert M.T."/>
            <person name="Yandell M."/>
            <person name="Zhang G."/>
            <person name="Wang J."/>
        </authorList>
    </citation>
    <scope>NUCLEOTIDE SEQUENCE [LARGE SCALE GENOMIC DNA]</scope>
    <source>
        <tissue evidence="1">Blood</tissue>
    </source>
</reference>
<evidence type="ECO:0000313" key="2">
    <source>
        <dbReference type="Proteomes" id="UP000053872"/>
    </source>
</evidence>
<comment type="caution">
    <text evidence="1">The sequence shown here is derived from an EMBL/GenBank/DDBJ whole genome shotgun (WGS) entry which is preliminary data.</text>
</comment>
<dbReference type="STRING" id="8932.A0A2I0LIL7"/>
<dbReference type="AlphaFoldDB" id="A0A2I0LIL7"/>
<organism evidence="1 2">
    <name type="scientific">Columba livia</name>
    <name type="common">Rock dove</name>
    <dbReference type="NCBI Taxonomy" id="8932"/>
    <lineage>
        <taxon>Eukaryota</taxon>
        <taxon>Metazoa</taxon>
        <taxon>Chordata</taxon>
        <taxon>Craniata</taxon>
        <taxon>Vertebrata</taxon>
        <taxon>Euteleostomi</taxon>
        <taxon>Archelosauria</taxon>
        <taxon>Archosauria</taxon>
        <taxon>Dinosauria</taxon>
        <taxon>Saurischia</taxon>
        <taxon>Theropoda</taxon>
        <taxon>Coelurosauria</taxon>
        <taxon>Aves</taxon>
        <taxon>Neognathae</taxon>
        <taxon>Neoaves</taxon>
        <taxon>Columbimorphae</taxon>
        <taxon>Columbiformes</taxon>
        <taxon>Columbidae</taxon>
        <taxon>Columba</taxon>
    </lineage>
</organism>
<protein>
    <submittedName>
        <fullName evidence="1">Sad1 and UNC84 domain containing 3</fullName>
    </submittedName>
</protein>
<dbReference type="InParanoid" id="A0A2I0LIL7"/>
<proteinExistence type="predicted"/>
<dbReference type="Proteomes" id="UP000053872">
    <property type="component" value="Unassembled WGS sequence"/>
</dbReference>
<keyword evidence="2" id="KW-1185">Reference proteome</keyword>